<dbReference type="InterPro" id="IPR024752">
    <property type="entry name" value="Myb/SANT-like_dom"/>
</dbReference>
<evidence type="ECO:0000256" key="1">
    <source>
        <dbReference type="SAM" id="MobiDB-lite"/>
    </source>
</evidence>
<evidence type="ECO:0000313" key="5">
    <source>
        <dbReference type="Proteomes" id="UP000604825"/>
    </source>
</evidence>
<feature type="domain" description="Serine/threonine-protein kinase BSK1-like TPR repeats" evidence="3">
    <location>
        <begin position="204"/>
        <end position="247"/>
    </location>
</feature>
<dbReference type="PANTHER" id="PTHR47069:SF9">
    <property type="entry name" value="MYB_SANT-LIKE DOMAIN-CONTAINING PROTEIN"/>
    <property type="match status" value="1"/>
</dbReference>
<dbReference type="InterPro" id="IPR058209">
    <property type="entry name" value="TPR_BSK1_C"/>
</dbReference>
<sequence>MAHALSLVVNMYRPLLETRDLPNRVQIGSLGGRIAAIPLLIMLLSRSALIVDHEINGTRGGASHSRRWAGGSGTEGDRLGCPGPAGLMSTDRANWDEATLRTFLELVIEQKNLLHWNQRGLTTVGWSNLYPAFENKMKLGYDKKQLQNKLNDLKRSYFVWRDLQTHTGLGRDPITGGVAVDPSFFEGGNGAILSAAVVHFQKLKVSFQQWTQHVQQMLNTKKFGDIEFRDKDFKTAIDYYSKMSSSEDSYISDTSSEGTQIYNVATAAVLVARLKAAVANAAPVVNPALPFPKISGRQWMQLNLQNEQRCKENLRSCSAQRLYDILVHLILVLSDTCRIVDALRYFKIVCSKIIETAFAYHAQCVLGLAIDLEFVFV</sequence>
<feature type="region of interest" description="Disordered" evidence="1">
    <location>
        <begin position="59"/>
        <end position="80"/>
    </location>
</feature>
<protein>
    <recommendedName>
        <fullName evidence="6">Myb/SANT-like domain-containing protein</fullName>
    </recommendedName>
</protein>
<dbReference type="Pfam" id="PF25575">
    <property type="entry name" value="TPR_BSK1_C"/>
    <property type="match status" value="1"/>
</dbReference>
<evidence type="ECO:0000259" key="2">
    <source>
        <dbReference type="Pfam" id="PF12776"/>
    </source>
</evidence>
<dbReference type="OrthoDB" id="684435at2759"/>
<organism evidence="4 5">
    <name type="scientific">Miscanthus lutarioriparius</name>
    <dbReference type="NCBI Taxonomy" id="422564"/>
    <lineage>
        <taxon>Eukaryota</taxon>
        <taxon>Viridiplantae</taxon>
        <taxon>Streptophyta</taxon>
        <taxon>Embryophyta</taxon>
        <taxon>Tracheophyta</taxon>
        <taxon>Spermatophyta</taxon>
        <taxon>Magnoliopsida</taxon>
        <taxon>Liliopsida</taxon>
        <taxon>Poales</taxon>
        <taxon>Poaceae</taxon>
        <taxon>PACMAD clade</taxon>
        <taxon>Panicoideae</taxon>
        <taxon>Andropogonodae</taxon>
        <taxon>Andropogoneae</taxon>
        <taxon>Saccharinae</taxon>
        <taxon>Miscanthus</taxon>
    </lineage>
</organism>
<proteinExistence type="predicted"/>
<accession>A0A811M942</accession>
<evidence type="ECO:0008006" key="6">
    <source>
        <dbReference type="Google" id="ProtNLM"/>
    </source>
</evidence>
<gene>
    <name evidence="4" type="ORF">NCGR_LOCUS1567</name>
</gene>
<dbReference type="Pfam" id="PF12776">
    <property type="entry name" value="Myb_DNA-bind_3"/>
    <property type="match status" value="1"/>
</dbReference>
<reference evidence="4" key="1">
    <citation type="submission" date="2020-10" db="EMBL/GenBank/DDBJ databases">
        <authorList>
            <person name="Han B."/>
            <person name="Lu T."/>
            <person name="Zhao Q."/>
            <person name="Huang X."/>
            <person name="Zhao Y."/>
        </authorList>
    </citation>
    <scope>NUCLEOTIDE SEQUENCE</scope>
</reference>
<evidence type="ECO:0000259" key="3">
    <source>
        <dbReference type="Pfam" id="PF25575"/>
    </source>
</evidence>
<dbReference type="AlphaFoldDB" id="A0A811M942"/>
<name>A0A811M942_9POAL</name>
<comment type="caution">
    <text evidence="4">The sequence shown here is derived from an EMBL/GenBank/DDBJ whole genome shotgun (WGS) entry which is preliminary data.</text>
</comment>
<dbReference type="Proteomes" id="UP000604825">
    <property type="component" value="Unassembled WGS sequence"/>
</dbReference>
<dbReference type="EMBL" id="CAJGYO010000001">
    <property type="protein sequence ID" value="CAD6203369.1"/>
    <property type="molecule type" value="Genomic_DNA"/>
</dbReference>
<feature type="domain" description="Myb/SANT-like" evidence="2">
    <location>
        <begin position="95"/>
        <end position="178"/>
    </location>
</feature>
<dbReference type="PANTHER" id="PTHR47069">
    <property type="match status" value="1"/>
</dbReference>
<keyword evidence="5" id="KW-1185">Reference proteome</keyword>
<evidence type="ECO:0000313" key="4">
    <source>
        <dbReference type="EMBL" id="CAD6203369.1"/>
    </source>
</evidence>